<sequence length="99" mass="10247">MESCVHPVSPAEGASSSIRNLNEDGTDSVMFPPQQASPQFSQQSSSNMYNGGNAMNLNPVNNMAASSMGQMSGQMSVTSMASGPSPGLPSMGPEQVNTY</sequence>
<dbReference type="AlphaFoldDB" id="A0A7J5XFY0"/>
<proteinExistence type="predicted"/>
<feature type="compositionally biased region" description="Low complexity" evidence="1">
    <location>
        <begin position="31"/>
        <end position="46"/>
    </location>
</feature>
<feature type="region of interest" description="Disordered" evidence="1">
    <location>
        <begin position="1"/>
        <end position="99"/>
    </location>
</feature>
<evidence type="ECO:0000313" key="3">
    <source>
        <dbReference type="Proteomes" id="UP000518266"/>
    </source>
</evidence>
<feature type="compositionally biased region" description="Low complexity" evidence="1">
    <location>
        <begin position="63"/>
        <end position="93"/>
    </location>
</feature>
<reference evidence="2 3" key="1">
    <citation type="submission" date="2020-03" db="EMBL/GenBank/DDBJ databases">
        <title>Dissostichus mawsoni Genome sequencing and assembly.</title>
        <authorList>
            <person name="Park H."/>
        </authorList>
    </citation>
    <scope>NUCLEOTIDE SEQUENCE [LARGE SCALE GENOMIC DNA]</scope>
    <source>
        <strain evidence="2">DM0001</strain>
        <tissue evidence="2">Muscle</tissue>
    </source>
</reference>
<evidence type="ECO:0000256" key="1">
    <source>
        <dbReference type="SAM" id="MobiDB-lite"/>
    </source>
</evidence>
<protein>
    <submittedName>
        <fullName evidence="2">Uncharacterized protein</fullName>
    </submittedName>
</protein>
<keyword evidence="3" id="KW-1185">Reference proteome</keyword>
<organism evidence="2 3">
    <name type="scientific">Dissostichus mawsoni</name>
    <name type="common">Antarctic cod</name>
    <dbReference type="NCBI Taxonomy" id="36200"/>
    <lineage>
        <taxon>Eukaryota</taxon>
        <taxon>Metazoa</taxon>
        <taxon>Chordata</taxon>
        <taxon>Craniata</taxon>
        <taxon>Vertebrata</taxon>
        <taxon>Euteleostomi</taxon>
        <taxon>Actinopterygii</taxon>
        <taxon>Neopterygii</taxon>
        <taxon>Teleostei</taxon>
        <taxon>Neoteleostei</taxon>
        <taxon>Acanthomorphata</taxon>
        <taxon>Eupercaria</taxon>
        <taxon>Perciformes</taxon>
        <taxon>Notothenioidei</taxon>
        <taxon>Nototheniidae</taxon>
        <taxon>Dissostichus</taxon>
    </lineage>
</organism>
<comment type="caution">
    <text evidence="2">The sequence shown here is derived from an EMBL/GenBank/DDBJ whole genome shotgun (WGS) entry which is preliminary data.</text>
</comment>
<name>A0A7J5XFY0_DISMA</name>
<gene>
    <name evidence="2" type="ORF">F7725_028439</name>
</gene>
<feature type="compositionally biased region" description="Polar residues" evidence="1">
    <location>
        <begin position="47"/>
        <end position="61"/>
    </location>
</feature>
<dbReference type="EMBL" id="JAAKFY010000024">
    <property type="protein sequence ID" value="KAF3835881.1"/>
    <property type="molecule type" value="Genomic_DNA"/>
</dbReference>
<evidence type="ECO:0000313" key="2">
    <source>
        <dbReference type="EMBL" id="KAF3835881.1"/>
    </source>
</evidence>
<dbReference type="Proteomes" id="UP000518266">
    <property type="component" value="Unassembled WGS sequence"/>
</dbReference>
<accession>A0A7J5XFY0</accession>